<sequence>MSPPHQEDPLICAPHIIRGHGGVALGRHRRVNHSTPLISFIFRESLDQLASSPSQYNNPGGSGLQLISQAPLAHGPLPIYNTHQQSEMNSSSGPCPESRSCKSHYPSWVRARRPHSQDNPLRMTYKSAILLIPTSIPGDYSFLFRTHHLPQYPSSHCPQLIDSTYSLRQ</sequence>
<organism evidence="1 2">
    <name type="scientific">Geodia barretti</name>
    <name type="common">Barrett's horny sponge</name>
    <dbReference type="NCBI Taxonomy" id="519541"/>
    <lineage>
        <taxon>Eukaryota</taxon>
        <taxon>Metazoa</taxon>
        <taxon>Porifera</taxon>
        <taxon>Demospongiae</taxon>
        <taxon>Heteroscleromorpha</taxon>
        <taxon>Tetractinellida</taxon>
        <taxon>Astrophorina</taxon>
        <taxon>Geodiidae</taxon>
        <taxon>Geodia</taxon>
    </lineage>
</organism>
<name>A0AA35QU96_GEOBA</name>
<evidence type="ECO:0000313" key="2">
    <source>
        <dbReference type="Proteomes" id="UP001174909"/>
    </source>
</evidence>
<gene>
    <name evidence="1" type="ORF">GBAR_LOCUS789</name>
</gene>
<dbReference type="EMBL" id="CASHTH010000125">
    <property type="protein sequence ID" value="CAI7991622.1"/>
    <property type="molecule type" value="Genomic_DNA"/>
</dbReference>
<accession>A0AA35QU96</accession>
<keyword evidence="2" id="KW-1185">Reference proteome</keyword>
<reference evidence="1" key="1">
    <citation type="submission" date="2023-03" db="EMBL/GenBank/DDBJ databases">
        <authorList>
            <person name="Steffen K."/>
            <person name="Cardenas P."/>
        </authorList>
    </citation>
    <scope>NUCLEOTIDE SEQUENCE</scope>
</reference>
<comment type="caution">
    <text evidence="1">The sequence shown here is derived from an EMBL/GenBank/DDBJ whole genome shotgun (WGS) entry which is preliminary data.</text>
</comment>
<evidence type="ECO:0000313" key="1">
    <source>
        <dbReference type="EMBL" id="CAI7991622.1"/>
    </source>
</evidence>
<dbReference type="AlphaFoldDB" id="A0AA35QU96"/>
<dbReference type="Proteomes" id="UP001174909">
    <property type="component" value="Unassembled WGS sequence"/>
</dbReference>
<proteinExistence type="predicted"/>
<protein>
    <submittedName>
        <fullName evidence="1">Uncharacterized protein</fullName>
    </submittedName>
</protein>